<organism evidence="2 3">
    <name type="scientific">Paracoccus denitrificans (strain Pd 1222)</name>
    <dbReference type="NCBI Taxonomy" id="318586"/>
    <lineage>
        <taxon>Bacteria</taxon>
        <taxon>Pseudomonadati</taxon>
        <taxon>Pseudomonadota</taxon>
        <taxon>Alphaproteobacteria</taxon>
        <taxon>Rhodobacterales</taxon>
        <taxon>Paracoccaceae</taxon>
        <taxon>Paracoccus</taxon>
    </lineage>
</organism>
<dbReference type="KEGG" id="pde:Pden_5015"/>
<protein>
    <submittedName>
        <fullName evidence="2">Uncharacterized protein</fullName>
    </submittedName>
</protein>
<geneLocation type="plasmid" evidence="3">
    <name>pPD1222</name>
</geneLocation>
<evidence type="ECO:0000256" key="1">
    <source>
        <dbReference type="SAM" id="MobiDB-lite"/>
    </source>
</evidence>
<dbReference type="Proteomes" id="UP000000361">
    <property type="component" value="Chromosome 1"/>
</dbReference>
<feature type="region of interest" description="Disordered" evidence="1">
    <location>
        <begin position="284"/>
        <end position="311"/>
    </location>
</feature>
<keyword evidence="3" id="KW-1185">Reference proteome</keyword>
<evidence type="ECO:0000313" key="3">
    <source>
        <dbReference type="Proteomes" id="UP000000361"/>
    </source>
</evidence>
<name>A1BC31_PARDP</name>
<evidence type="ECO:0000313" key="2">
    <source>
        <dbReference type="EMBL" id="ABL73075.1"/>
    </source>
</evidence>
<sequence>MRPSRRTQCGRPVRAPVLGQADDGFGGQLVEELPCRKIVKHDIGARQVQHSAGKGHRPIQPKAEIGAVMAVQQHHAPDQRRDHRIPGIQDRRRTPIVEAAFDPQHHVAQQVDGDVQVAVVSCLCHLGQTSVGVGGMTDQALLPGTQFGIGGKQRAGTKRVQRGKHGQRLAKDEVLPEGIGQPQFGVGSDDRLGRPAAKHQGQSGALRRQAIPGGDQTRPLPTRAWHPLTAVVRADRPRSQHFRSKHLRPRHASRPGTAIWGLLLALATVAARSSTPCEVLRRLGNPLSRGGRTSASPGSADIRGMGKPPSA</sequence>
<keyword evidence="2" id="KW-0614">Plasmid</keyword>
<dbReference type="AlphaFoldDB" id="A1BC31"/>
<dbReference type="EMBL" id="CP000491">
    <property type="protein sequence ID" value="ABL73075.1"/>
    <property type="molecule type" value="Genomic_DNA"/>
</dbReference>
<gene>
    <name evidence="2" type="ordered locus">Pden_5015</name>
</gene>
<reference evidence="3" key="1">
    <citation type="submission" date="2006-12" db="EMBL/GenBank/DDBJ databases">
        <title>Complete sequence of plasmid 1 of Paracoccus denitrificans PD1222.</title>
        <authorList>
            <person name="Copeland A."/>
            <person name="Lucas S."/>
            <person name="Lapidus A."/>
            <person name="Barry K."/>
            <person name="Detter J.C."/>
            <person name="Glavina del Rio T."/>
            <person name="Hammon N."/>
            <person name="Israni S."/>
            <person name="Dalin E."/>
            <person name="Tice H."/>
            <person name="Pitluck S."/>
            <person name="Munk A.C."/>
            <person name="Brettin T."/>
            <person name="Bruce D."/>
            <person name="Han C."/>
            <person name="Tapia R."/>
            <person name="Gilna P."/>
            <person name="Schmutz J."/>
            <person name="Larimer F."/>
            <person name="Land M."/>
            <person name="Hauser L."/>
            <person name="Kyrpides N."/>
            <person name="Lykidis A."/>
            <person name="Spiro S."/>
            <person name="Richardson D.J."/>
            <person name="Moir J.W.B."/>
            <person name="Ferguson S.J."/>
            <person name="van Spanning R.J.M."/>
            <person name="Richardson P."/>
        </authorList>
    </citation>
    <scope>NUCLEOTIDE SEQUENCE [LARGE SCALE GENOMIC DNA]</scope>
    <source>
        <strain evidence="3">Pd 1222</strain>
        <plasmid evidence="3">pPD1222</plasmid>
    </source>
</reference>
<proteinExistence type="predicted"/>
<feature type="region of interest" description="Disordered" evidence="1">
    <location>
        <begin position="178"/>
        <end position="224"/>
    </location>
</feature>
<accession>A1BC31</accession>
<dbReference type="EnsemblBacteria" id="ABL73075">
    <property type="protein sequence ID" value="ABL73075"/>
    <property type="gene ID" value="Pden_5015"/>
</dbReference>
<dbReference type="HOGENOM" id="CLU_893850_0_0_5"/>